<evidence type="ECO:0000313" key="2">
    <source>
        <dbReference type="EMBL" id="RXG21041.1"/>
    </source>
</evidence>
<dbReference type="AlphaFoldDB" id="A0A4Q0P3T8"/>
<keyword evidence="1" id="KW-0472">Membrane</keyword>
<gene>
    <name evidence="2" type="ORF">DSM00_2555</name>
</gene>
<evidence type="ECO:0000256" key="1">
    <source>
        <dbReference type="SAM" id="Phobius"/>
    </source>
</evidence>
<feature type="transmembrane region" description="Helical" evidence="1">
    <location>
        <begin position="87"/>
        <end position="107"/>
    </location>
</feature>
<proteinExistence type="predicted"/>
<name>A0A4Q0P3T8_9FLAO</name>
<protein>
    <submittedName>
        <fullName evidence="2">Uncharacterized protein</fullName>
    </submittedName>
</protein>
<reference evidence="2 3" key="1">
    <citation type="submission" date="2018-07" db="EMBL/GenBank/DDBJ databases">
        <title>Leeuwenhoekiella genomics.</title>
        <authorList>
            <person name="Tahon G."/>
            <person name="Willems A."/>
        </authorList>
    </citation>
    <scope>NUCLEOTIDE SEQUENCE [LARGE SCALE GENOMIC DNA]</scope>
    <source>
        <strain evidence="2 3">LMG 22550</strain>
    </source>
</reference>
<keyword evidence="3" id="KW-1185">Reference proteome</keyword>
<feature type="transmembrane region" description="Helical" evidence="1">
    <location>
        <begin position="113"/>
        <end position="133"/>
    </location>
</feature>
<dbReference type="EMBL" id="QOVM01000006">
    <property type="protein sequence ID" value="RXG21041.1"/>
    <property type="molecule type" value="Genomic_DNA"/>
</dbReference>
<evidence type="ECO:0000313" key="3">
    <source>
        <dbReference type="Proteomes" id="UP000289238"/>
    </source>
</evidence>
<dbReference type="Proteomes" id="UP000289238">
    <property type="component" value="Unassembled WGS sequence"/>
</dbReference>
<keyword evidence="1" id="KW-0812">Transmembrane</keyword>
<sequence>MLGRSFLRYYIRKINLIDLKFKTLKWIVSLPLSLAIAYLLKEALFLVFDSQNFSSSFFVWLFTSFIFMITLVSVAPHHKSKCVKYSFYIILFYSLGFMLLLFSIWEFNGSFNTVHFSISLGCAAGSTLTFLLLRNEYIDNDYSPKLIESDQNFFFDILPINKQQELKDQAQRELMAEYEAQGVEEYEISDSVVNARAIFIFENREMIDQDTLKEMKYEPQKKKLTEVETAEAMQRIAKRMKEDPEFKKKVEKMVADKKNSTNL</sequence>
<feature type="transmembrane region" description="Helical" evidence="1">
    <location>
        <begin position="52"/>
        <end position="75"/>
    </location>
</feature>
<feature type="transmembrane region" description="Helical" evidence="1">
    <location>
        <begin position="21"/>
        <end position="40"/>
    </location>
</feature>
<organism evidence="2 3">
    <name type="scientific">Leeuwenhoekiella aequorea</name>
    <dbReference type="NCBI Taxonomy" id="283736"/>
    <lineage>
        <taxon>Bacteria</taxon>
        <taxon>Pseudomonadati</taxon>
        <taxon>Bacteroidota</taxon>
        <taxon>Flavobacteriia</taxon>
        <taxon>Flavobacteriales</taxon>
        <taxon>Flavobacteriaceae</taxon>
        <taxon>Leeuwenhoekiella</taxon>
    </lineage>
</organism>
<comment type="caution">
    <text evidence="2">The sequence shown here is derived from an EMBL/GenBank/DDBJ whole genome shotgun (WGS) entry which is preliminary data.</text>
</comment>
<accession>A0A4Q0P3T8</accession>
<keyword evidence="1" id="KW-1133">Transmembrane helix</keyword>